<protein>
    <submittedName>
        <fullName evidence="2">TonB-dependent copper receptor</fullName>
    </submittedName>
</protein>
<keyword evidence="3" id="KW-1185">Reference proteome</keyword>
<name>A0ABS6S3R5_9BACT</name>
<evidence type="ECO:0000313" key="3">
    <source>
        <dbReference type="Proteomes" id="UP001196980"/>
    </source>
</evidence>
<feature type="non-terminal residue" evidence="2">
    <location>
        <position position="514"/>
    </location>
</feature>
<evidence type="ECO:0000259" key="1">
    <source>
        <dbReference type="Pfam" id="PF00593"/>
    </source>
</evidence>
<dbReference type="Proteomes" id="UP001196980">
    <property type="component" value="Unassembled WGS sequence"/>
</dbReference>
<dbReference type="InterPro" id="IPR000531">
    <property type="entry name" value="Beta-barrel_TonB"/>
</dbReference>
<accession>A0ABS6S3R5</accession>
<dbReference type="Pfam" id="PF00593">
    <property type="entry name" value="TonB_dep_Rec_b-barrel"/>
    <property type="match status" value="1"/>
</dbReference>
<organism evidence="2 3">
    <name type="scientific">Candidatus Magnetobacterium casense</name>
    <dbReference type="NCBI Taxonomy" id="1455061"/>
    <lineage>
        <taxon>Bacteria</taxon>
        <taxon>Pseudomonadati</taxon>
        <taxon>Nitrospirota</taxon>
        <taxon>Thermodesulfovibrionia</taxon>
        <taxon>Thermodesulfovibrionales</taxon>
        <taxon>Candidatus Magnetobacteriaceae</taxon>
        <taxon>Candidatus Magnetobacterium</taxon>
    </lineage>
</organism>
<comment type="caution">
    <text evidence="2">The sequence shown here is derived from an EMBL/GenBank/DDBJ whole genome shotgun (WGS) entry which is preliminary data.</text>
</comment>
<dbReference type="RefSeq" id="WP_218254112.1">
    <property type="nucleotide sequence ID" value="NZ_JABXWD010000622.1"/>
</dbReference>
<dbReference type="PANTHER" id="PTHR30069">
    <property type="entry name" value="TONB-DEPENDENT OUTER MEMBRANE RECEPTOR"/>
    <property type="match status" value="1"/>
</dbReference>
<feature type="non-terminal residue" evidence="2">
    <location>
        <position position="1"/>
    </location>
</feature>
<feature type="domain" description="TonB-dependent receptor-like beta-barrel" evidence="1">
    <location>
        <begin position="55"/>
        <end position="502"/>
    </location>
</feature>
<dbReference type="InterPro" id="IPR010100">
    <property type="entry name" value="TonB-dep_Cu_rcpt"/>
</dbReference>
<dbReference type="InterPro" id="IPR039426">
    <property type="entry name" value="TonB-dep_rcpt-like"/>
</dbReference>
<evidence type="ECO:0000313" key="2">
    <source>
        <dbReference type="EMBL" id="MBV6343498.1"/>
    </source>
</evidence>
<dbReference type="NCBIfam" id="TIGR01778">
    <property type="entry name" value="TonB-copper"/>
    <property type="match status" value="1"/>
</dbReference>
<dbReference type="EMBL" id="JABXWD010000622">
    <property type="protein sequence ID" value="MBV6343498.1"/>
    <property type="molecule type" value="Genomic_DNA"/>
</dbReference>
<sequence>GAVLFERNIDRFKKLGITLNGSLTFGSFSRNDQVGDLRVGYEKGYGQIIATRTDSDDYEDGDGNLVHSFYTRWSTSAAVGWTPNDDTLLELSAIKSDGRAAYADRTMDGSKFDRENIALKFIRQDISPVWKKLDAILYYNYVDHVMDNYSLRSNTTGKYSVNNPDRETMGGYIKSTLTLGSMTDLVVGADAKRDTHTFRGAMDQKSANAANVMYESKSRDEDMRFNQYGVFGELTQKLDSDKKVIGGLRLDIHEALDSRKCVASSMCPGNPNNTKGMWDRDALPSGFVRYEGQLGSGPSVWYAGVGHAERFPDYWERSRYEAGTTSTATGKSAFLSINPEKTTQLDVGLHWKAGKLSGSIAGFAGKINDYILIRWSPSPAVTRNVYATVLGGESDITYKISGTWQVTGALAYVYGENDTDNKPLAQQPPLEFKLSGQYDNKVVSFGALWRLVTTQKRYDIGSGGIVTNGMDIGTTAGFGVFSLNAAWRPTKITQLTVGVDNVFDQYFAEHLSKS</sequence>
<proteinExistence type="predicted"/>
<dbReference type="PANTHER" id="PTHR30069:SF49">
    <property type="entry name" value="OUTER MEMBRANE PROTEIN C"/>
    <property type="match status" value="1"/>
</dbReference>
<gene>
    <name evidence="2" type="ORF">HWQ67_18145</name>
</gene>
<keyword evidence="2" id="KW-0675">Receptor</keyword>
<reference evidence="2 3" key="1">
    <citation type="journal article" date="2020" name="J Geophys Res Biogeosci">
        <title>Magnetotaxis as an Adaptation to Enable Bacterial Shuttling of Microbial Sulfur and Sulfur Cycling Across Aquatic Oxic#Anoxic Interfaces.</title>
        <authorList>
            <person name="Li J."/>
            <person name="Liu P."/>
            <person name="Wang J."/>
            <person name="Roberts A.P."/>
            <person name="Pan Y."/>
        </authorList>
    </citation>
    <scope>NUCLEOTIDE SEQUENCE [LARGE SCALE GENOMIC DNA]</scope>
    <source>
        <strain evidence="2 3">MYR-1_YQ</strain>
    </source>
</reference>